<dbReference type="RefSeq" id="WP_137640430.1">
    <property type="nucleotide sequence ID" value="NZ_BJDK01000020.1"/>
</dbReference>
<protein>
    <submittedName>
        <fullName evidence="1">Uncharacterized protein</fullName>
    </submittedName>
</protein>
<keyword evidence="2" id="KW-1185">Reference proteome</keyword>
<reference evidence="2" key="1">
    <citation type="journal article" date="2019" name="Int. J. Syst. Evol. Microbiol.">
        <title>The Global Catalogue of Microorganisms (GCM) 10K type strain sequencing project: providing services to taxonomists for standard genome sequencing and annotation.</title>
        <authorList>
            <consortium name="The Broad Institute Genomics Platform"/>
            <consortium name="The Broad Institute Genome Sequencing Center for Infectious Disease"/>
            <person name="Wu L."/>
            <person name="Ma J."/>
        </authorList>
    </citation>
    <scope>NUCLEOTIDE SEQUENCE [LARGE SCALE GENOMIC DNA]</scope>
    <source>
        <strain evidence="2">CCM 8932</strain>
    </source>
</reference>
<name>A0ABW1RCB8_9LACO</name>
<proteinExistence type="predicted"/>
<accession>A0ABW1RCB8</accession>
<evidence type="ECO:0000313" key="2">
    <source>
        <dbReference type="Proteomes" id="UP001596253"/>
    </source>
</evidence>
<dbReference type="Proteomes" id="UP001596253">
    <property type="component" value="Unassembled WGS sequence"/>
</dbReference>
<sequence length="320" mass="34958">MKAAQNITQKNNWFVSGTTQAPDGAKILAIEEDDNDSSDRNNSLRDFPLAAASNFKWSVVKNGKFSTYVSLTKSLGLGSTQLKTKIHIVALPNYDEDHSSKVPVGLQQKIRKTTPFEFSANNEQAHFLEQINNQINKQKSKMHSTQKPTKVAEQANPITLKPGKYLVGKDVKPGRYVVKTNSSNGELDILDNGKGRVGALLVLSSKTNADDGHLSSFTTDLISNATIEGKRMGMLTLIPVTKRSYKTTLSAGNWQVGKDIQPGTYTISYIRGIGIVSTTKSGLDTMMGKATKSLEEHVSVTLIKGETLSTELEQIKLKKA</sequence>
<dbReference type="EMBL" id="JBHSSD010000060">
    <property type="protein sequence ID" value="MFC6165792.1"/>
    <property type="molecule type" value="Genomic_DNA"/>
</dbReference>
<gene>
    <name evidence="1" type="ORF">ACFP3T_14065</name>
</gene>
<evidence type="ECO:0000313" key="1">
    <source>
        <dbReference type="EMBL" id="MFC6165792.1"/>
    </source>
</evidence>
<organism evidence="1 2">
    <name type="scientific">Lactiplantibacillus dongliensis</name>
    <dbReference type="NCBI Taxonomy" id="2559919"/>
    <lineage>
        <taxon>Bacteria</taxon>
        <taxon>Bacillati</taxon>
        <taxon>Bacillota</taxon>
        <taxon>Bacilli</taxon>
        <taxon>Lactobacillales</taxon>
        <taxon>Lactobacillaceae</taxon>
        <taxon>Lactiplantibacillus</taxon>
    </lineage>
</organism>
<comment type="caution">
    <text evidence="1">The sequence shown here is derived from an EMBL/GenBank/DDBJ whole genome shotgun (WGS) entry which is preliminary data.</text>
</comment>